<evidence type="ECO:0008006" key="4">
    <source>
        <dbReference type="Google" id="ProtNLM"/>
    </source>
</evidence>
<evidence type="ECO:0000256" key="1">
    <source>
        <dbReference type="SAM" id="SignalP"/>
    </source>
</evidence>
<dbReference type="PROSITE" id="PS51257">
    <property type="entry name" value="PROKAR_LIPOPROTEIN"/>
    <property type="match status" value="1"/>
</dbReference>
<evidence type="ECO:0000313" key="3">
    <source>
        <dbReference type="Proteomes" id="UP000676996"/>
    </source>
</evidence>
<keyword evidence="1" id="KW-0732">Signal</keyword>
<evidence type="ECO:0000313" key="2">
    <source>
        <dbReference type="EMBL" id="MBR0551540.1"/>
    </source>
</evidence>
<feature type="chain" id="PRO_5035940580" description="Circumsporozoite protein" evidence="1">
    <location>
        <begin position="26"/>
        <end position="78"/>
    </location>
</feature>
<comment type="caution">
    <text evidence="2">The sequence shown here is derived from an EMBL/GenBank/DDBJ whole genome shotgun (WGS) entry which is preliminary data.</text>
</comment>
<reference evidence="2" key="1">
    <citation type="submission" date="2021-04" db="EMBL/GenBank/DDBJ databases">
        <title>Ouciella asimina sp. nov., isolated from the surface seawater in the hydrothermal field of Okinawa Trough.</title>
        <authorList>
            <person name="Shuang W."/>
        </authorList>
    </citation>
    <scope>NUCLEOTIDE SEQUENCE</scope>
    <source>
        <strain evidence="2">LXI357</strain>
    </source>
</reference>
<dbReference type="AlphaFoldDB" id="A0A8T4IAF6"/>
<sequence length="78" mass="8095">MKKIVFVAAAAGLMTLAACSSPENADNAAAENMAANLEMTADNYDAMADNATTDANEMMMENMADNAEAAADNIEDAE</sequence>
<organism evidence="2 3">
    <name type="scientific">Stakelama marina</name>
    <dbReference type="NCBI Taxonomy" id="2826939"/>
    <lineage>
        <taxon>Bacteria</taxon>
        <taxon>Pseudomonadati</taxon>
        <taxon>Pseudomonadota</taxon>
        <taxon>Alphaproteobacteria</taxon>
        <taxon>Sphingomonadales</taxon>
        <taxon>Sphingomonadaceae</taxon>
        <taxon>Stakelama</taxon>
    </lineage>
</organism>
<dbReference type="Proteomes" id="UP000676996">
    <property type="component" value="Unassembled WGS sequence"/>
</dbReference>
<protein>
    <recommendedName>
        <fullName evidence="4">Circumsporozoite protein</fullName>
    </recommendedName>
</protein>
<feature type="signal peptide" evidence="1">
    <location>
        <begin position="1"/>
        <end position="25"/>
    </location>
</feature>
<dbReference type="EMBL" id="JAGRQC010000001">
    <property type="protein sequence ID" value="MBR0551540.1"/>
    <property type="molecule type" value="Genomic_DNA"/>
</dbReference>
<proteinExistence type="predicted"/>
<dbReference type="RefSeq" id="WP_284052813.1">
    <property type="nucleotide sequence ID" value="NZ_JAGRQC010000001.1"/>
</dbReference>
<accession>A0A8T4IAF6</accession>
<keyword evidence="3" id="KW-1185">Reference proteome</keyword>
<gene>
    <name evidence="2" type="ORF">J7S20_03360</name>
</gene>
<name>A0A8T4IAF6_9SPHN</name>